<dbReference type="EMBL" id="JAHIBW010000020">
    <property type="protein sequence ID" value="KAG7300876.1"/>
    <property type="molecule type" value="Genomic_DNA"/>
</dbReference>
<sequence>MCNLLQSPRTQVPIMGDLPPTRVTPALPFVFTMLDYGGPYTVRDRRGRGYKTYKCYIAIFTCMTTKAVHIELISGLQTTAFLSAFRRYIGRRGKPKVLITDNATTFHGANNELAELYDFLNAHTNDLKTSCAQEIIQWKFLPPYAPHMGGLHESAIRRCKFHLKRVLGQALLTYEEFYTILVQVEGILNSKPLCPIPNSNTDEITCLTPAHFLIGRTANSLPDYDYKDVPINRLTLYQQLQQLQQNFWTSWSRDYIGLLQERTRWRSSKGPALLEGTVVLVREERLPPCQWRLGRIVSCCQGRDGVARVAEIQTARGIIKRSFNNYARYRSKL</sequence>
<dbReference type="PROSITE" id="PS50994">
    <property type="entry name" value="INTEGRASE"/>
    <property type="match status" value="1"/>
</dbReference>
<dbReference type="Gene3D" id="3.30.420.10">
    <property type="entry name" value="Ribonuclease H-like superfamily/Ribonuclease H"/>
    <property type="match status" value="1"/>
</dbReference>
<keyword evidence="3" id="KW-1185">Reference proteome</keyword>
<name>A0ABQ7Q6J5_PLUXY</name>
<dbReference type="InterPro" id="IPR036397">
    <property type="entry name" value="RNaseH_sf"/>
</dbReference>
<dbReference type="InterPro" id="IPR001584">
    <property type="entry name" value="Integrase_cat-core"/>
</dbReference>
<evidence type="ECO:0000259" key="1">
    <source>
        <dbReference type="PROSITE" id="PS50994"/>
    </source>
</evidence>
<dbReference type="PANTHER" id="PTHR47331">
    <property type="entry name" value="PHD-TYPE DOMAIN-CONTAINING PROTEIN"/>
    <property type="match status" value="1"/>
</dbReference>
<evidence type="ECO:0000313" key="2">
    <source>
        <dbReference type="EMBL" id="KAG7300876.1"/>
    </source>
</evidence>
<comment type="caution">
    <text evidence="2">The sequence shown here is derived from an EMBL/GenBank/DDBJ whole genome shotgun (WGS) entry which is preliminary data.</text>
</comment>
<gene>
    <name evidence="2" type="ORF">JYU34_015217</name>
</gene>
<dbReference type="Proteomes" id="UP000823941">
    <property type="component" value="Chromosome 20"/>
</dbReference>
<dbReference type="Pfam" id="PF18701">
    <property type="entry name" value="DUF5641"/>
    <property type="match status" value="1"/>
</dbReference>
<organism evidence="2 3">
    <name type="scientific">Plutella xylostella</name>
    <name type="common">Diamondback moth</name>
    <name type="synonym">Plutella maculipennis</name>
    <dbReference type="NCBI Taxonomy" id="51655"/>
    <lineage>
        <taxon>Eukaryota</taxon>
        <taxon>Metazoa</taxon>
        <taxon>Ecdysozoa</taxon>
        <taxon>Arthropoda</taxon>
        <taxon>Hexapoda</taxon>
        <taxon>Insecta</taxon>
        <taxon>Pterygota</taxon>
        <taxon>Neoptera</taxon>
        <taxon>Endopterygota</taxon>
        <taxon>Lepidoptera</taxon>
        <taxon>Glossata</taxon>
        <taxon>Ditrysia</taxon>
        <taxon>Yponomeutoidea</taxon>
        <taxon>Plutellidae</taxon>
        <taxon>Plutella</taxon>
    </lineage>
</organism>
<dbReference type="SUPFAM" id="SSF53098">
    <property type="entry name" value="Ribonuclease H-like"/>
    <property type="match status" value="1"/>
</dbReference>
<dbReference type="InterPro" id="IPR012337">
    <property type="entry name" value="RNaseH-like_sf"/>
</dbReference>
<reference evidence="2 3" key="1">
    <citation type="submission" date="2021-06" db="EMBL/GenBank/DDBJ databases">
        <title>A haploid diamondback moth (Plutella xylostella L.) genome assembly resolves 31 chromosomes and identifies a diamide resistance mutation.</title>
        <authorList>
            <person name="Ward C.M."/>
            <person name="Perry K.D."/>
            <person name="Baker G."/>
            <person name="Powis K."/>
            <person name="Heckel D.G."/>
            <person name="Baxter S.W."/>
        </authorList>
    </citation>
    <scope>NUCLEOTIDE SEQUENCE [LARGE SCALE GENOMIC DNA]</scope>
    <source>
        <strain evidence="2 3">LV</strain>
        <tissue evidence="2">Single pupa</tissue>
    </source>
</reference>
<dbReference type="InterPro" id="IPR040676">
    <property type="entry name" value="DUF5641"/>
</dbReference>
<protein>
    <recommendedName>
        <fullName evidence="1">Integrase catalytic domain-containing protein</fullName>
    </recommendedName>
</protein>
<feature type="domain" description="Integrase catalytic" evidence="1">
    <location>
        <begin position="24"/>
        <end position="217"/>
    </location>
</feature>
<proteinExistence type="predicted"/>
<accession>A0ABQ7Q6J5</accession>
<evidence type="ECO:0000313" key="3">
    <source>
        <dbReference type="Proteomes" id="UP000823941"/>
    </source>
</evidence>
<dbReference type="PANTHER" id="PTHR47331:SF1">
    <property type="entry name" value="GAG-LIKE PROTEIN"/>
    <property type="match status" value="1"/>
</dbReference>